<dbReference type="Proteomes" id="UP000092993">
    <property type="component" value="Unassembled WGS sequence"/>
</dbReference>
<dbReference type="AlphaFoldDB" id="A0A1C7M5A2"/>
<evidence type="ECO:0000313" key="2">
    <source>
        <dbReference type="Proteomes" id="UP000092993"/>
    </source>
</evidence>
<comment type="caution">
    <text evidence="1">The sequence shown here is derived from an EMBL/GenBank/DDBJ whole genome shotgun (WGS) entry which is preliminary data.</text>
</comment>
<protein>
    <submittedName>
        <fullName evidence="1">Uncharacterized protein</fullName>
    </submittedName>
</protein>
<evidence type="ECO:0000313" key="1">
    <source>
        <dbReference type="EMBL" id="OBZ71576.1"/>
    </source>
</evidence>
<sequence>MLIIFLRHNYNTQIVQSEAVGLVHRMWRWKSRGKGKECTTGALIWQLNKLLADNGQSLISTYVLIA</sequence>
<gene>
    <name evidence="1" type="ORF">A0H81_08891</name>
</gene>
<dbReference type="EMBL" id="LUGG01000011">
    <property type="protein sequence ID" value="OBZ71576.1"/>
    <property type="molecule type" value="Genomic_DNA"/>
</dbReference>
<keyword evidence="2" id="KW-1185">Reference proteome</keyword>
<dbReference type="STRING" id="5627.A0A1C7M5A2"/>
<accession>A0A1C7M5A2</accession>
<dbReference type="Gene3D" id="3.20.20.80">
    <property type="entry name" value="Glycosidases"/>
    <property type="match status" value="1"/>
</dbReference>
<proteinExistence type="predicted"/>
<organism evidence="1 2">
    <name type="scientific">Grifola frondosa</name>
    <name type="common">Maitake</name>
    <name type="synonym">Polyporus frondosus</name>
    <dbReference type="NCBI Taxonomy" id="5627"/>
    <lineage>
        <taxon>Eukaryota</taxon>
        <taxon>Fungi</taxon>
        <taxon>Dikarya</taxon>
        <taxon>Basidiomycota</taxon>
        <taxon>Agaricomycotina</taxon>
        <taxon>Agaricomycetes</taxon>
        <taxon>Polyporales</taxon>
        <taxon>Grifolaceae</taxon>
        <taxon>Grifola</taxon>
    </lineage>
</organism>
<reference evidence="1 2" key="1">
    <citation type="submission" date="2016-03" db="EMBL/GenBank/DDBJ databases">
        <title>Whole genome sequencing of Grifola frondosa 9006-11.</title>
        <authorList>
            <person name="Min B."/>
            <person name="Park H."/>
            <person name="Kim J.-G."/>
            <person name="Cho H."/>
            <person name="Oh Y.-L."/>
            <person name="Kong W.-S."/>
            <person name="Choi I.-G."/>
        </authorList>
    </citation>
    <scope>NUCLEOTIDE SEQUENCE [LARGE SCALE GENOMIC DNA]</scope>
    <source>
        <strain evidence="1 2">9006-11</strain>
    </source>
</reference>
<name>A0A1C7M5A2_GRIFR</name>